<proteinExistence type="predicted"/>
<dbReference type="RefSeq" id="WP_036427761.1">
    <property type="nucleotide sequence ID" value="NZ_AP022567.1"/>
</dbReference>
<organism evidence="1 2">
    <name type="scientific">Mycolicibacterium mageritense</name>
    <name type="common">Mycobacterium mageritense</name>
    <dbReference type="NCBI Taxonomy" id="53462"/>
    <lineage>
        <taxon>Bacteria</taxon>
        <taxon>Bacillati</taxon>
        <taxon>Actinomycetota</taxon>
        <taxon>Actinomycetes</taxon>
        <taxon>Mycobacteriales</taxon>
        <taxon>Mycobacteriaceae</taxon>
        <taxon>Mycolicibacterium</taxon>
    </lineage>
</organism>
<keyword evidence="2" id="KW-1185">Reference proteome</keyword>
<evidence type="ECO:0000313" key="2">
    <source>
        <dbReference type="Proteomes" id="UP000465622"/>
    </source>
</evidence>
<accession>A0ABM7HZ89</accession>
<reference evidence="1 2" key="1">
    <citation type="journal article" date="2019" name="Emerg. Microbes Infect.">
        <title>Comprehensive subspecies identification of 175 nontuberculous mycobacteria species based on 7547 genomic profiles.</title>
        <authorList>
            <person name="Matsumoto Y."/>
            <person name="Kinjo T."/>
            <person name="Motooka D."/>
            <person name="Nabeya D."/>
            <person name="Jung N."/>
            <person name="Uechi K."/>
            <person name="Horii T."/>
            <person name="Iida T."/>
            <person name="Fujita J."/>
            <person name="Nakamura S."/>
        </authorList>
    </citation>
    <scope>NUCLEOTIDE SEQUENCE [LARGE SCALE GENOMIC DNA]</scope>
    <source>
        <strain evidence="1 2">JCM 12375</strain>
    </source>
</reference>
<evidence type="ECO:0000313" key="1">
    <source>
        <dbReference type="EMBL" id="BBX35935.1"/>
    </source>
</evidence>
<dbReference type="EMBL" id="AP022567">
    <property type="protein sequence ID" value="BBX35935.1"/>
    <property type="molecule type" value="Genomic_DNA"/>
</dbReference>
<evidence type="ECO:0008006" key="3">
    <source>
        <dbReference type="Google" id="ProtNLM"/>
    </source>
</evidence>
<gene>
    <name evidence="1" type="ORF">MMAGJ_52170</name>
</gene>
<name>A0ABM7HZ89_MYCME</name>
<protein>
    <recommendedName>
        <fullName evidence="3">Site-specific integrase</fullName>
    </recommendedName>
</protein>
<dbReference type="Proteomes" id="UP000465622">
    <property type="component" value="Chromosome"/>
</dbReference>
<sequence>MRWLIKPRTQSMLFTIARSAATDTLTHSTLDTCDQVRARHYLRAMLVELGLLPPRDEPIDRFETWINELAATLPAAHAALIHPYARWAVLRAARRRARRRGYTDGAANTDRERIRTALRLIEHIEAQGHQIRGLTQAMLDSWSGGNRDRTSHIAGFIVWLTRRGIVEDVAVHRVSTPPPSEIGDEQEHLALITEMLDDTSQVELSTRVAALLVLLYGSRLPQIQRLTTADVITTKKGTALTLAGHPLLLPAKVGALIDQVAAAADANPHARTLDCSAAYLFPGGRRHEPIHTTTLGRKLNKAGISVRVNRNRAMLALTSDLPAAIVATQFGLHISSATTWAKFAQRDQRAYLAARPQPLAAGGA</sequence>